<sequence length="433" mass="46087">MGECAVRTTTRRLIQGLCALLAVGGLTPVTAATADGGERPAAQSPAADWRVDLASTSADQHNTRHRADGRLTIGDRRARTASAPGRAYAVYTAPVQSLGRQTDSFTVRRQAQVPSGSQVLTEVRGSAHPGTWTQWTAPDAGGRLRLSQAVSVLQVRLTLLGDRSGSPVVSDVRVHADPSRSTARAAAGASAAASVTYRLFATREGLTGQTTANGHVIQPRDHFVALPSRRMLASNGGREYQVRLCYARTGRCETAPVWDVGPWNTKDDYWNPSGQRQMWNDLPQGTPQAQAAYQNGYNGGRDEFGRRVANPAGIDVADGTFWDGLGMTDNDWVDVTFQPTDGGGGGGTTNVTAWAEANVRACAGITGCDPVSKVYPNETYPANCWKTGERISAEGYTSDKWVELPLRAGGVGYVSAIYLKGDETGGVSRRCGT</sequence>
<evidence type="ECO:0000256" key="1">
    <source>
        <dbReference type="SAM" id="SignalP"/>
    </source>
</evidence>
<evidence type="ECO:0000313" key="3">
    <source>
        <dbReference type="Proteomes" id="UP000265765"/>
    </source>
</evidence>
<reference evidence="2 3" key="1">
    <citation type="submission" date="2018-09" db="EMBL/GenBank/DDBJ databases">
        <title>Production of Trimethoprim by Streptomyces sp. 3E-1.</title>
        <authorList>
            <person name="Kang H.J."/>
            <person name="Kim S.B."/>
        </authorList>
    </citation>
    <scope>NUCLEOTIDE SEQUENCE [LARGE SCALE GENOMIC DNA]</scope>
    <source>
        <strain evidence="2 3">3E-1</strain>
    </source>
</reference>
<feature type="signal peptide" evidence="1">
    <location>
        <begin position="1"/>
        <end position="31"/>
    </location>
</feature>
<evidence type="ECO:0000313" key="2">
    <source>
        <dbReference type="EMBL" id="AYC37595.1"/>
    </source>
</evidence>
<accession>A0AAI8PM38</accession>
<organism evidence="2 3">
    <name type="scientific">Streptomyces griseorubiginosus</name>
    <dbReference type="NCBI Taxonomy" id="67304"/>
    <lineage>
        <taxon>Bacteria</taxon>
        <taxon>Bacillati</taxon>
        <taxon>Actinomycetota</taxon>
        <taxon>Actinomycetes</taxon>
        <taxon>Kitasatosporales</taxon>
        <taxon>Streptomycetaceae</taxon>
        <taxon>Streptomyces</taxon>
    </lineage>
</organism>
<dbReference type="Proteomes" id="UP000265765">
    <property type="component" value="Chromosome"/>
</dbReference>
<proteinExistence type="predicted"/>
<dbReference type="AlphaFoldDB" id="A0AAI8PM38"/>
<name>A0AAI8PM38_9ACTN</name>
<dbReference type="EMBL" id="CP032427">
    <property type="protein sequence ID" value="AYC37595.1"/>
    <property type="molecule type" value="Genomic_DNA"/>
</dbReference>
<gene>
    <name evidence="2" type="ORF">DWG14_01813</name>
</gene>
<protein>
    <recommendedName>
        <fullName evidence="4">SH3b domain-containing protein</fullName>
    </recommendedName>
</protein>
<feature type="chain" id="PRO_5042511138" description="SH3b domain-containing protein" evidence="1">
    <location>
        <begin position="32"/>
        <end position="433"/>
    </location>
</feature>
<dbReference type="KEGG" id="sge:DWG14_01813"/>
<evidence type="ECO:0008006" key="4">
    <source>
        <dbReference type="Google" id="ProtNLM"/>
    </source>
</evidence>
<keyword evidence="1" id="KW-0732">Signal</keyword>